<dbReference type="EMBL" id="CP002665">
    <property type="protein sequence ID" value="AEI12734.1"/>
    <property type="molecule type" value="Genomic_DNA"/>
</dbReference>
<dbReference type="InterPro" id="IPR012337">
    <property type="entry name" value="RNaseH-like_sf"/>
</dbReference>
<proteinExistence type="predicted"/>
<dbReference type="InterPro" id="IPR036397">
    <property type="entry name" value="RNaseH_sf"/>
</dbReference>
<dbReference type="SUPFAM" id="SSF53098">
    <property type="entry name" value="Ribonuclease H-like"/>
    <property type="match status" value="1"/>
</dbReference>
<dbReference type="KEGG" id="cga:Celgi_2234"/>
<evidence type="ECO:0000259" key="1">
    <source>
        <dbReference type="PROSITE" id="PS50994"/>
    </source>
</evidence>
<feature type="domain" description="Integrase catalytic" evidence="1">
    <location>
        <begin position="150"/>
        <end position="326"/>
    </location>
</feature>
<sequence>MSHANAPFTPEGRLRLVRRCAHRPIAHVAAEAGISRQCLSKWKARFDELGEVGLADRASVPHASPTQLEPDLVALIETWRREHKWSARAIHLELVRRGHQVSVATVGRWLVRLGISRRRDIDPDGSMNRTAGRITARYPGHMVHLDVKKVGRIPDGGGWRAHGRGSAADKAAQRAKTKGARAGYVYLHSAVDGFSRLAYTEHLPDEKAATTIGFFCRARAFFAAHGINRLVRVVTDNGANYTAKAFTRTVTAFASRHQRIRPHTPRHNGKVERYNRILAEELLYARIWTSEAERAAAIKIWNVHYNYHRCHTAAGNQPPASRLHAGVTNLMSRNS</sequence>
<dbReference type="Pfam" id="PF13565">
    <property type="entry name" value="HTH_32"/>
    <property type="match status" value="1"/>
</dbReference>
<dbReference type="PROSITE" id="PS50994">
    <property type="entry name" value="INTEGRASE"/>
    <property type="match status" value="1"/>
</dbReference>
<dbReference type="SUPFAM" id="SSF46689">
    <property type="entry name" value="Homeodomain-like"/>
    <property type="match status" value="1"/>
</dbReference>
<keyword evidence="3" id="KW-1185">Reference proteome</keyword>
<protein>
    <submittedName>
        <fullName evidence="2">Integrase catalytic region</fullName>
    </submittedName>
</protein>
<dbReference type="STRING" id="593907.Celgi_2234"/>
<dbReference type="OrthoDB" id="52928at2"/>
<dbReference type="RefSeq" id="WP_013884252.1">
    <property type="nucleotide sequence ID" value="NC_015671.1"/>
</dbReference>
<dbReference type="InterPro" id="IPR001584">
    <property type="entry name" value="Integrase_cat-core"/>
</dbReference>
<dbReference type="AlphaFoldDB" id="F8A0P9"/>
<dbReference type="HOGENOM" id="CLU_027402_15_0_11"/>
<dbReference type="eggNOG" id="COG2801">
    <property type="taxonomic scope" value="Bacteria"/>
</dbReference>
<reference evidence="3" key="1">
    <citation type="submission" date="2011-04" db="EMBL/GenBank/DDBJ databases">
        <title>Complete sequence of Cellvibrio gilvus ATCC 13127.</title>
        <authorList>
            <person name="Lucas S."/>
            <person name="Han J."/>
            <person name="Lapidus A."/>
            <person name="Cheng J.-F."/>
            <person name="Goodwin L."/>
            <person name="Pitluck S."/>
            <person name="Peters L."/>
            <person name="Munk A."/>
            <person name="Detter J.C."/>
            <person name="Han C."/>
            <person name="Tapia R."/>
            <person name="Land M."/>
            <person name="Hauser L."/>
            <person name="Kyrpides N."/>
            <person name="Ivanova N."/>
            <person name="Ovchinnikova G."/>
            <person name="Pagani I."/>
            <person name="Mead D."/>
            <person name="Brumm P."/>
            <person name="Woyke T."/>
        </authorList>
    </citation>
    <scope>NUCLEOTIDE SEQUENCE [LARGE SCALE GENOMIC DNA]</scope>
    <source>
        <strain evidence="3">ATCC 13127 / NRRL B-14078</strain>
    </source>
</reference>
<name>F8A0P9_CELGA</name>
<dbReference type="GO" id="GO:0015074">
    <property type="term" value="P:DNA integration"/>
    <property type="evidence" value="ECO:0007669"/>
    <property type="project" value="InterPro"/>
</dbReference>
<evidence type="ECO:0000313" key="2">
    <source>
        <dbReference type="EMBL" id="AEI12734.1"/>
    </source>
</evidence>
<dbReference type="InterPro" id="IPR047656">
    <property type="entry name" value="IS481-like_transpos"/>
</dbReference>
<dbReference type="PANTHER" id="PTHR35004">
    <property type="entry name" value="TRANSPOSASE RV3428C-RELATED"/>
    <property type="match status" value="1"/>
</dbReference>
<dbReference type="PANTHER" id="PTHR35004:SF6">
    <property type="entry name" value="TRANSPOSASE"/>
    <property type="match status" value="1"/>
</dbReference>
<dbReference type="Gene3D" id="3.30.420.10">
    <property type="entry name" value="Ribonuclease H-like superfamily/Ribonuclease H"/>
    <property type="match status" value="1"/>
</dbReference>
<gene>
    <name evidence="2" type="ordered locus">Celgi_2234</name>
</gene>
<dbReference type="Proteomes" id="UP000000485">
    <property type="component" value="Chromosome"/>
</dbReference>
<dbReference type="GO" id="GO:0003676">
    <property type="term" value="F:nucleic acid binding"/>
    <property type="evidence" value="ECO:0007669"/>
    <property type="project" value="InterPro"/>
</dbReference>
<accession>F8A0P9</accession>
<organism evidence="2 3">
    <name type="scientific">Cellulomonas gilvus (strain ATCC 13127 / NRRL B-14078)</name>
    <name type="common">Cellvibrio gilvus</name>
    <dbReference type="NCBI Taxonomy" id="593907"/>
    <lineage>
        <taxon>Bacteria</taxon>
        <taxon>Bacillati</taxon>
        <taxon>Actinomycetota</taxon>
        <taxon>Actinomycetes</taxon>
        <taxon>Micrococcales</taxon>
        <taxon>Cellulomonadaceae</taxon>
        <taxon>Cellulomonas</taxon>
    </lineage>
</organism>
<dbReference type="NCBIfam" id="NF033577">
    <property type="entry name" value="transpos_IS481"/>
    <property type="match status" value="1"/>
</dbReference>
<dbReference type="InterPro" id="IPR009057">
    <property type="entry name" value="Homeodomain-like_sf"/>
</dbReference>
<dbReference type="Pfam" id="PF13683">
    <property type="entry name" value="rve_3"/>
    <property type="match status" value="1"/>
</dbReference>
<evidence type="ECO:0000313" key="3">
    <source>
        <dbReference type="Proteomes" id="UP000000485"/>
    </source>
</evidence>